<name>A0A2J0JIZ1_9BACT</name>
<evidence type="ECO:0000259" key="4">
    <source>
        <dbReference type="Pfam" id="PF08281"/>
    </source>
</evidence>
<dbReference type="Pfam" id="PF08281">
    <property type="entry name" value="Sigma70_r4_2"/>
    <property type="match status" value="1"/>
</dbReference>
<gene>
    <name evidence="5" type="ORF">COU48_00410</name>
</gene>
<proteinExistence type="predicted"/>
<dbReference type="InterPro" id="IPR013324">
    <property type="entry name" value="RNA_pol_sigma_r3/r4-like"/>
</dbReference>
<organism evidence="5 6">
    <name type="scientific">Candidatus Nomurabacteria bacterium CG10_big_fil_rev_8_21_14_0_10_03_31_7</name>
    <dbReference type="NCBI Taxonomy" id="1974730"/>
    <lineage>
        <taxon>Bacteria</taxon>
        <taxon>Candidatus Nomuraibacteriota</taxon>
    </lineage>
</organism>
<evidence type="ECO:0000256" key="3">
    <source>
        <dbReference type="ARBA" id="ARBA00023163"/>
    </source>
</evidence>
<evidence type="ECO:0000313" key="5">
    <source>
        <dbReference type="EMBL" id="PIR69094.1"/>
    </source>
</evidence>
<dbReference type="AlphaFoldDB" id="A0A2J0JIZ1"/>
<dbReference type="InterPro" id="IPR039425">
    <property type="entry name" value="RNA_pol_sigma-70-like"/>
</dbReference>
<keyword evidence="2" id="KW-0731">Sigma factor</keyword>
<dbReference type="InterPro" id="IPR013249">
    <property type="entry name" value="RNA_pol_sigma70_r4_t2"/>
</dbReference>
<accession>A0A2J0JIZ1</accession>
<sequence>MFAITKNTATDFLRKKKSLLFSDIKREDDDKDDNSFYEKIPDESLLPDEALQKLQDSEFLKKILKKLSTHHKIILLLHYQEDMTFEEISKILNKPLNTVKSQHHRAIIELRKLLNNIQK</sequence>
<dbReference type="SUPFAM" id="SSF88659">
    <property type="entry name" value="Sigma3 and sigma4 domains of RNA polymerase sigma factors"/>
    <property type="match status" value="1"/>
</dbReference>
<dbReference type="InterPro" id="IPR036388">
    <property type="entry name" value="WH-like_DNA-bd_sf"/>
</dbReference>
<dbReference type="Gene3D" id="1.10.10.10">
    <property type="entry name" value="Winged helix-like DNA-binding domain superfamily/Winged helix DNA-binding domain"/>
    <property type="match status" value="1"/>
</dbReference>
<dbReference type="NCBIfam" id="TIGR02937">
    <property type="entry name" value="sigma70-ECF"/>
    <property type="match status" value="1"/>
</dbReference>
<dbReference type="EMBL" id="PFCP01000013">
    <property type="protein sequence ID" value="PIR69094.1"/>
    <property type="molecule type" value="Genomic_DNA"/>
</dbReference>
<dbReference type="PANTHER" id="PTHR43133:SF51">
    <property type="entry name" value="RNA POLYMERASE SIGMA FACTOR"/>
    <property type="match status" value="1"/>
</dbReference>
<evidence type="ECO:0000256" key="2">
    <source>
        <dbReference type="ARBA" id="ARBA00023082"/>
    </source>
</evidence>
<dbReference type="Proteomes" id="UP000228613">
    <property type="component" value="Unassembled WGS sequence"/>
</dbReference>
<dbReference type="GO" id="GO:0006352">
    <property type="term" value="P:DNA-templated transcription initiation"/>
    <property type="evidence" value="ECO:0007669"/>
    <property type="project" value="InterPro"/>
</dbReference>
<evidence type="ECO:0000313" key="6">
    <source>
        <dbReference type="Proteomes" id="UP000228613"/>
    </source>
</evidence>
<feature type="domain" description="RNA polymerase sigma factor 70 region 4 type 2" evidence="4">
    <location>
        <begin position="62"/>
        <end position="107"/>
    </location>
</feature>
<comment type="caution">
    <text evidence="5">The sequence shown here is derived from an EMBL/GenBank/DDBJ whole genome shotgun (WGS) entry which is preliminary data.</text>
</comment>
<protein>
    <recommendedName>
        <fullName evidence="4">RNA polymerase sigma factor 70 region 4 type 2 domain-containing protein</fullName>
    </recommendedName>
</protein>
<evidence type="ECO:0000256" key="1">
    <source>
        <dbReference type="ARBA" id="ARBA00023015"/>
    </source>
</evidence>
<dbReference type="PANTHER" id="PTHR43133">
    <property type="entry name" value="RNA POLYMERASE ECF-TYPE SIGMA FACTO"/>
    <property type="match status" value="1"/>
</dbReference>
<keyword evidence="3" id="KW-0804">Transcription</keyword>
<dbReference type="GO" id="GO:0003677">
    <property type="term" value="F:DNA binding"/>
    <property type="evidence" value="ECO:0007669"/>
    <property type="project" value="InterPro"/>
</dbReference>
<keyword evidence="1" id="KW-0805">Transcription regulation</keyword>
<dbReference type="InterPro" id="IPR014284">
    <property type="entry name" value="RNA_pol_sigma-70_dom"/>
</dbReference>
<dbReference type="GO" id="GO:0016987">
    <property type="term" value="F:sigma factor activity"/>
    <property type="evidence" value="ECO:0007669"/>
    <property type="project" value="UniProtKB-KW"/>
</dbReference>
<reference evidence="6" key="1">
    <citation type="submission" date="2017-09" db="EMBL/GenBank/DDBJ databases">
        <title>Depth-based differentiation of microbial function through sediment-hosted aquifers and enrichment of novel symbionts in the deep terrestrial subsurface.</title>
        <authorList>
            <person name="Probst A.J."/>
            <person name="Ladd B."/>
            <person name="Jarett J.K."/>
            <person name="Geller-Mcgrath D.E."/>
            <person name="Sieber C.M.K."/>
            <person name="Emerson J.B."/>
            <person name="Anantharaman K."/>
            <person name="Thomas B.C."/>
            <person name="Malmstrom R."/>
            <person name="Stieglmeier M."/>
            <person name="Klingl A."/>
            <person name="Woyke T."/>
            <person name="Ryan C.M."/>
            <person name="Banfield J.F."/>
        </authorList>
    </citation>
    <scope>NUCLEOTIDE SEQUENCE [LARGE SCALE GENOMIC DNA]</scope>
</reference>
<dbReference type="CDD" id="cd06171">
    <property type="entry name" value="Sigma70_r4"/>
    <property type="match status" value="1"/>
</dbReference>